<feature type="signal peptide" evidence="1">
    <location>
        <begin position="1"/>
        <end position="23"/>
    </location>
</feature>
<dbReference type="Pfam" id="PF19765">
    <property type="entry name" value="DUF6252"/>
    <property type="match status" value="1"/>
</dbReference>
<accession>A0A1G7FUI5</accession>
<proteinExistence type="predicted"/>
<dbReference type="EMBL" id="FNBA01000002">
    <property type="protein sequence ID" value="SDE79526.1"/>
    <property type="molecule type" value="Genomic_DNA"/>
</dbReference>
<evidence type="ECO:0000313" key="3">
    <source>
        <dbReference type="Proteomes" id="UP000199321"/>
    </source>
</evidence>
<organism evidence="2 3">
    <name type="scientific">Ulvibacter litoralis</name>
    <dbReference type="NCBI Taxonomy" id="227084"/>
    <lineage>
        <taxon>Bacteria</taxon>
        <taxon>Pseudomonadati</taxon>
        <taxon>Bacteroidota</taxon>
        <taxon>Flavobacteriia</taxon>
        <taxon>Flavobacteriales</taxon>
        <taxon>Flavobacteriaceae</taxon>
        <taxon>Ulvibacter</taxon>
    </lineage>
</organism>
<dbReference type="AlphaFoldDB" id="A0A1G7FUI5"/>
<dbReference type="STRING" id="227084.SAMN05421855_102786"/>
<reference evidence="2 3" key="1">
    <citation type="submission" date="2016-10" db="EMBL/GenBank/DDBJ databases">
        <authorList>
            <person name="de Groot N.N."/>
        </authorList>
    </citation>
    <scope>NUCLEOTIDE SEQUENCE [LARGE SCALE GENOMIC DNA]</scope>
    <source>
        <strain evidence="2 3">DSM 16195</strain>
    </source>
</reference>
<dbReference type="RefSeq" id="WP_093143751.1">
    <property type="nucleotide sequence ID" value="NZ_BMWO01000010.1"/>
</dbReference>
<keyword evidence="1" id="KW-0732">Signal</keyword>
<name>A0A1G7FUI5_9FLAO</name>
<evidence type="ECO:0008006" key="4">
    <source>
        <dbReference type="Google" id="ProtNLM"/>
    </source>
</evidence>
<evidence type="ECO:0000256" key="1">
    <source>
        <dbReference type="SAM" id="SignalP"/>
    </source>
</evidence>
<dbReference type="Proteomes" id="UP000199321">
    <property type="component" value="Unassembled WGS sequence"/>
</dbReference>
<evidence type="ECO:0000313" key="2">
    <source>
        <dbReference type="EMBL" id="SDE79526.1"/>
    </source>
</evidence>
<sequence>MKKFILFNWALVALLALNFTACTDEPLEGTFPQQGDPGLAEEGQFLAQIDGEEFVASIAGATLTTENVLVITGLIESTGESITLSAEDVTAVGPFNLIAGPATINAARYFDVEATTNPYVSSGDLGGSGQLTLTDLNTVDLTISGTFSFIGKRVQLDATGQPVLDGNGDPVIETISVTPGAFNTIPYTIDDTGSGGGGTGTGDPVDEFYALVEMNEFVEDTITTTLSMVGGVDMVKIIARTSDNATIRIDLPLFLGEGTFDMENISDGTDVIALYNSNTGGENLTSNPGTITITEFDTEEGIIEATFSFTATDPLGVDPTVVSVTEGAFTVHFPGIPGSGPNPFSAEIDGVEYESETIVLNYTLFSGTEIVSIESSAGGETLSLAFPIDIEVGSYPMSSVLATGDEKIGIYSPNGGASEFASDPGTLTITSYDLTTGEIEGTFTYTAIDVSGADPTTYEITNGSFEAVINP</sequence>
<feature type="chain" id="PRO_5011792563" description="DUF5689 domain-containing protein" evidence="1">
    <location>
        <begin position="24"/>
        <end position="471"/>
    </location>
</feature>
<keyword evidence="3" id="KW-1185">Reference proteome</keyword>
<dbReference type="InterPro" id="IPR046219">
    <property type="entry name" value="DUF6252"/>
</dbReference>
<gene>
    <name evidence="2" type="ORF">SAMN05421855_102786</name>
</gene>
<protein>
    <recommendedName>
        <fullName evidence="4">DUF5689 domain-containing protein</fullName>
    </recommendedName>
</protein>
<dbReference type="OrthoDB" id="1399177at2"/>